<protein>
    <submittedName>
        <fullName evidence="5">Histone transcription regulator 3</fullName>
    </submittedName>
</protein>
<dbReference type="SUPFAM" id="SSF48452">
    <property type="entry name" value="TPR-like"/>
    <property type="match status" value="1"/>
</dbReference>
<dbReference type="OrthoDB" id="77564at2759"/>
<proteinExistence type="inferred from homology"/>
<dbReference type="GO" id="GO:0006325">
    <property type="term" value="P:chromatin organization"/>
    <property type="evidence" value="ECO:0007669"/>
    <property type="project" value="InterPro"/>
</dbReference>
<evidence type="ECO:0000256" key="1">
    <source>
        <dbReference type="ARBA" id="ARBA00004123"/>
    </source>
</evidence>
<gene>
    <name evidence="5" type="primary">HIR3</name>
    <name evidence="5" type="ORF">LPJ53_004069</name>
</gene>
<dbReference type="InterPro" id="IPR033053">
    <property type="entry name" value="Hir3/CABIN1"/>
</dbReference>
<feature type="region of interest" description="Disordered" evidence="4">
    <location>
        <begin position="159"/>
        <end position="242"/>
    </location>
</feature>
<feature type="region of interest" description="Disordered" evidence="4">
    <location>
        <begin position="1055"/>
        <end position="1086"/>
    </location>
</feature>
<dbReference type="EMBL" id="JANBOJ010000174">
    <property type="protein sequence ID" value="KAJ1721407.1"/>
    <property type="molecule type" value="Genomic_DNA"/>
</dbReference>
<organism evidence="5 6">
    <name type="scientific">Coemansia erecta</name>
    <dbReference type="NCBI Taxonomy" id="147472"/>
    <lineage>
        <taxon>Eukaryota</taxon>
        <taxon>Fungi</taxon>
        <taxon>Fungi incertae sedis</taxon>
        <taxon>Zoopagomycota</taxon>
        <taxon>Kickxellomycotina</taxon>
        <taxon>Kickxellomycetes</taxon>
        <taxon>Kickxellales</taxon>
        <taxon>Kickxellaceae</taxon>
        <taxon>Coemansia</taxon>
    </lineage>
</organism>
<evidence type="ECO:0000256" key="2">
    <source>
        <dbReference type="ARBA" id="ARBA00007335"/>
    </source>
</evidence>
<dbReference type="GO" id="GO:0005634">
    <property type="term" value="C:nucleus"/>
    <property type="evidence" value="ECO:0007669"/>
    <property type="project" value="UniProtKB-SubCell"/>
</dbReference>
<feature type="compositionally biased region" description="Polar residues" evidence="4">
    <location>
        <begin position="1754"/>
        <end position="1765"/>
    </location>
</feature>
<evidence type="ECO:0000256" key="3">
    <source>
        <dbReference type="ARBA" id="ARBA00023242"/>
    </source>
</evidence>
<comment type="caution">
    <text evidence="5">The sequence shown here is derived from an EMBL/GenBank/DDBJ whole genome shotgun (WGS) entry which is preliminary data.</text>
</comment>
<dbReference type="PANTHER" id="PTHR15502:SF7">
    <property type="entry name" value="CALCINEURIN-BINDING PROTEIN CABIN-1"/>
    <property type="match status" value="1"/>
</dbReference>
<sequence>MASVQQPDVESECSAYSKECGGVSMDRLRSLVFTGSGVLRITDDPVLAGAFGSPRIDTLTLSSHDATKRDILCAALGQLVKAAEFDRSDASHYLMIGQCAMLLGQLDVAISAFGKGLGSDILQLRASTREHTAASVFEQSAEKGDGLDIPVQYTIDEASNTDIQPPAAEPDSSEVIDTGHVSDEPNAFNDSTINGDTNGGDTNGNEVDNEKNGSDMASGDESHRSKRSAADVEAASGDEMPAKRRSTRFIERVNSTVASGTGSRTVKSVGSHSHQSRTQSLVFGTDPVESAAFTRACDTARTWLASATTSAAAGTATGTTTASDGFEHLDFDILLECASKVAVTAARTPASSLKRFAVRSAGKDWCLDKDCRGDDAEKYVDSLKMSFGQQQQHQQQEQPNPSATCLDGDQQSTCLISTSLCLELLKDNYGVLDVMLRFYAAVVSLFKKEPQAVLESARLRQILLRVLMVVQEAVAGAAAGSNDAESVTLALILLANTQSTALENSDICHMRDEWMRVAEYVGNDASLMLAKAWSSYEAAILDNDTDRAAWAIAQCEAIEFGQDVRCLLRCSFTDIPVTMDLVKQRRQHLAQFDMLKDAERLAACSDNGSADQAISILDRLLASDSGAGGSHLEFSRKIRATRLLAKLEKQKDHSGGMMRALVLELGLYTRRLLNGSADTSLPARHVLARCVECLDEIYTLVPNPEQPLSPPLPASLSASLAVLALAVCRHFAPATISANASIPEAIFVTLSLWLAALSNPEKSSMTTFLAGMHDLLGERGLCTAVDGVLLKCLLTGNMHSIEADYVDVESWEAAASCMRCLFDVRIQPYNVPSHACESVEMDARSADVACRLVEPELLASAQSRRGTGLRGDLKAIVDKIASALDDVDVNQYPRLSCNIDVIDSYLDGLTMPTFADARRVFHGISTLDLPFRSVEPNIPVSLRTLPFVRAVTQHDMLRFRMQSGMSRSIEDYDPILDDYKLNLALNPYSAEAWSYLAQAYSDLADELLLAKATEVFSDRFTIASLQRLALSCAIQVSQTLPALGAVPTQKPLPLATAASPAEAKDTADDGSGSNSNSSDSDSEGDDEMDAYTKNLILHRNAYWFAGCLLYHIAARPLPLLALQALPSNVVISEGEDSDDCDDGAQPEPEWDVGNWHGSCQGRASTLLARSLAKRYSIIPPASDVYALARKLFTCAAHLDPSNWKCTYMLAKTISKLGDPMAACALYLKACYIASASTKAGSGSNADIGSAPVSGNAPDSASTNVGPIDAPASSVSADAAVPAHPTICVTESVLDPLYKLLMTLAKRVHNSSMSTEIAVRFLDFLPFSSTPDAKSDDDVGSEAFGVFARIRALAVHMCSADKSRQNHRSTYLLAWIDHHILKDSEAAKQSLLSLLQMRSPNKHLASFYKAGFEAPGKHYLYVQKYLHLYIKTLVATDDIEGIQLLIRKLKRSSESLHDISAATDRASAAETAIYQRMVYRLNCPRFVVDASGTEHIVLQESLDGVDAAHVYSITRHCRLNRSQFNSARDHTRDNIAYFSALHEHLKQQTATELDPDESALEHAERSDMDQALGLIGSYLGMANEAMSLFANLVEHKKKHSGSTDTVDVINSCLADIYMLLLSTYGQSKRAAHLQSVPRERSTAGVAMLCRVATANLTSSPEPQRPDPSFWQSIIFDENRHDMSQQYKLLDPLLDFQISKLIDSVRDACALQPNPFQDKIRTDTAPRQQQHQNLQQQQQQSPSQMQQIQSVDPNADFSTSAFQSGNF</sequence>
<evidence type="ECO:0000313" key="5">
    <source>
        <dbReference type="EMBL" id="KAJ1721407.1"/>
    </source>
</evidence>
<comment type="similarity">
    <text evidence="2">Belongs to the HIR3 family.</text>
</comment>
<feature type="compositionally biased region" description="Low complexity" evidence="4">
    <location>
        <begin position="1069"/>
        <end position="1079"/>
    </location>
</feature>
<feature type="compositionally biased region" description="Low complexity" evidence="4">
    <location>
        <begin position="1726"/>
        <end position="1748"/>
    </location>
</feature>
<dbReference type="Proteomes" id="UP001149813">
    <property type="component" value="Unassembled WGS sequence"/>
</dbReference>
<keyword evidence="6" id="KW-1185">Reference proteome</keyword>
<feature type="region of interest" description="Disordered" evidence="4">
    <location>
        <begin position="1715"/>
        <end position="1765"/>
    </location>
</feature>
<dbReference type="GO" id="GO:0031491">
    <property type="term" value="F:nucleosome binding"/>
    <property type="evidence" value="ECO:0007669"/>
    <property type="project" value="TreeGrafter"/>
</dbReference>
<evidence type="ECO:0000313" key="6">
    <source>
        <dbReference type="Proteomes" id="UP001149813"/>
    </source>
</evidence>
<dbReference type="PANTHER" id="PTHR15502">
    <property type="entry name" value="CALCINEURIN-BINDING PROTEIN CABIN 1-RELATED"/>
    <property type="match status" value="1"/>
</dbReference>
<name>A0A9W8CS31_9FUNG</name>
<reference evidence="5" key="1">
    <citation type="submission" date="2022-07" db="EMBL/GenBank/DDBJ databases">
        <title>Phylogenomic reconstructions and comparative analyses of Kickxellomycotina fungi.</title>
        <authorList>
            <person name="Reynolds N.K."/>
            <person name="Stajich J.E."/>
            <person name="Barry K."/>
            <person name="Grigoriev I.V."/>
            <person name="Crous P."/>
            <person name="Smith M.E."/>
        </authorList>
    </citation>
    <scope>NUCLEOTIDE SEQUENCE</scope>
    <source>
        <strain evidence="5">NBRC 32514</strain>
    </source>
</reference>
<dbReference type="InterPro" id="IPR011990">
    <property type="entry name" value="TPR-like_helical_dom_sf"/>
</dbReference>
<dbReference type="Gene3D" id="1.25.40.10">
    <property type="entry name" value="Tetratricopeptide repeat domain"/>
    <property type="match status" value="1"/>
</dbReference>
<evidence type="ECO:0000256" key="4">
    <source>
        <dbReference type="SAM" id="MobiDB-lite"/>
    </source>
</evidence>
<keyword evidence="3" id="KW-0539">Nucleus</keyword>
<dbReference type="GO" id="GO:0000417">
    <property type="term" value="C:HIR complex"/>
    <property type="evidence" value="ECO:0007669"/>
    <property type="project" value="TreeGrafter"/>
</dbReference>
<comment type="subcellular location">
    <subcellularLocation>
        <location evidence="1">Nucleus</location>
    </subcellularLocation>
</comment>
<accession>A0A9W8CS31</accession>